<keyword evidence="3" id="KW-0238">DNA-binding</keyword>
<feature type="domain" description="HTH lysR-type" evidence="5">
    <location>
        <begin position="2"/>
        <end position="59"/>
    </location>
</feature>
<dbReference type="OrthoDB" id="9072091at2"/>
<sequence length="290" mass="31359">MINWDNARFFLAVARTGTLRGAAAQLDVDQATVGRRIAALEETLSTTLFLRTPALFVLTPAGEALLGAAETMEQAALSIERRIAGLDDQLAGTIRVATTDSLGKRFVVPAIAKVRRAHPGIEIICVTSAQIANLTRREADVAIRTLRPDAPDLIARKLAQLQAGIYASREYVAARGEPREGEAFDGHDLVMYQQPASPSMRAALCGEPTSRGRLVFQTQSTAMLFEAVLAGFGIAELACFRADYEPELVRVMPHRAEPFGVWVVAHADLYKSARMQVLIAAVAEEFAQAG</sequence>
<evidence type="ECO:0000313" key="7">
    <source>
        <dbReference type="Proteomes" id="UP000198844"/>
    </source>
</evidence>
<dbReference type="Pfam" id="PF03466">
    <property type="entry name" value="LysR_substrate"/>
    <property type="match status" value="1"/>
</dbReference>
<organism evidence="6 7">
    <name type="scientific">Paraburkholderia aspalathi</name>
    <dbReference type="NCBI Taxonomy" id="1324617"/>
    <lineage>
        <taxon>Bacteria</taxon>
        <taxon>Pseudomonadati</taxon>
        <taxon>Pseudomonadota</taxon>
        <taxon>Betaproteobacteria</taxon>
        <taxon>Burkholderiales</taxon>
        <taxon>Burkholderiaceae</taxon>
        <taxon>Paraburkholderia</taxon>
    </lineage>
</organism>
<accession>A0A1I7C180</accession>
<dbReference type="GO" id="GO:0043565">
    <property type="term" value="F:sequence-specific DNA binding"/>
    <property type="evidence" value="ECO:0007669"/>
    <property type="project" value="TreeGrafter"/>
</dbReference>
<dbReference type="InterPro" id="IPR036388">
    <property type="entry name" value="WH-like_DNA-bd_sf"/>
</dbReference>
<dbReference type="PANTHER" id="PTHR30537">
    <property type="entry name" value="HTH-TYPE TRANSCRIPTIONAL REGULATOR"/>
    <property type="match status" value="1"/>
</dbReference>
<evidence type="ECO:0000256" key="2">
    <source>
        <dbReference type="ARBA" id="ARBA00023015"/>
    </source>
</evidence>
<dbReference type="InterPro" id="IPR005119">
    <property type="entry name" value="LysR_subst-bd"/>
</dbReference>
<keyword evidence="2" id="KW-0805">Transcription regulation</keyword>
<dbReference type="SUPFAM" id="SSF46785">
    <property type="entry name" value="Winged helix' DNA-binding domain"/>
    <property type="match status" value="1"/>
</dbReference>
<evidence type="ECO:0000256" key="1">
    <source>
        <dbReference type="ARBA" id="ARBA00009437"/>
    </source>
</evidence>
<dbReference type="GO" id="GO:0003700">
    <property type="term" value="F:DNA-binding transcription factor activity"/>
    <property type="evidence" value="ECO:0007669"/>
    <property type="project" value="InterPro"/>
</dbReference>
<evidence type="ECO:0000259" key="5">
    <source>
        <dbReference type="PROSITE" id="PS50931"/>
    </source>
</evidence>
<dbReference type="InterPro" id="IPR058163">
    <property type="entry name" value="LysR-type_TF_proteobact-type"/>
</dbReference>
<dbReference type="Gene3D" id="3.40.190.290">
    <property type="match status" value="1"/>
</dbReference>
<dbReference type="PANTHER" id="PTHR30537:SF3">
    <property type="entry name" value="TRANSCRIPTIONAL REGULATORY PROTEIN"/>
    <property type="match status" value="1"/>
</dbReference>
<dbReference type="Pfam" id="PF00126">
    <property type="entry name" value="HTH_1"/>
    <property type="match status" value="1"/>
</dbReference>
<dbReference type="SUPFAM" id="SSF53850">
    <property type="entry name" value="Periplasmic binding protein-like II"/>
    <property type="match status" value="1"/>
</dbReference>
<dbReference type="GO" id="GO:0006351">
    <property type="term" value="P:DNA-templated transcription"/>
    <property type="evidence" value="ECO:0007669"/>
    <property type="project" value="TreeGrafter"/>
</dbReference>
<evidence type="ECO:0000256" key="3">
    <source>
        <dbReference type="ARBA" id="ARBA00023125"/>
    </source>
</evidence>
<gene>
    <name evidence="6" type="ORF">SAMN05192563_1005343</name>
</gene>
<dbReference type="AlphaFoldDB" id="A0A1I7C180"/>
<protein>
    <submittedName>
        <fullName evidence="6">Transcriptional regulator, LysR family</fullName>
    </submittedName>
</protein>
<proteinExistence type="inferred from homology"/>
<name>A0A1I7C180_9BURK</name>
<dbReference type="InterPro" id="IPR036390">
    <property type="entry name" value="WH_DNA-bd_sf"/>
</dbReference>
<dbReference type="EMBL" id="FPBH01000005">
    <property type="protein sequence ID" value="SFT93165.1"/>
    <property type="molecule type" value="Genomic_DNA"/>
</dbReference>
<evidence type="ECO:0000256" key="4">
    <source>
        <dbReference type="ARBA" id="ARBA00023163"/>
    </source>
</evidence>
<dbReference type="Proteomes" id="UP000198844">
    <property type="component" value="Unassembled WGS sequence"/>
</dbReference>
<reference evidence="6 7" key="1">
    <citation type="submission" date="2016-10" db="EMBL/GenBank/DDBJ databases">
        <authorList>
            <person name="de Groot N.N."/>
        </authorList>
    </citation>
    <scope>NUCLEOTIDE SEQUENCE [LARGE SCALE GENOMIC DNA]</scope>
    <source>
        <strain evidence="6 7">LMG 27731</strain>
    </source>
</reference>
<dbReference type="Gene3D" id="1.10.10.10">
    <property type="entry name" value="Winged helix-like DNA-binding domain superfamily/Winged helix DNA-binding domain"/>
    <property type="match status" value="1"/>
</dbReference>
<dbReference type="InterPro" id="IPR000847">
    <property type="entry name" value="LysR_HTH_N"/>
</dbReference>
<evidence type="ECO:0000313" key="6">
    <source>
        <dbReference type="EMBL" id="SFT93165.1"/>
    </source>
</evidence>
<keyword evidence="4" id="KW-0804">Transcription</keyword>
<dbReference type="PROSITE" id="PS50931">
    <property type="entry name" value="HTH_LYSR"/>
    <property type="match status" value="1"/>
</dbReference>
<comment type="similarity">
    <text evidence="1">Belongs to the LysR transcriptional regulatory family.</text>
</comment>